<keyword evidence="8" id="KW-1185">Reference proteome</keyword>
<feature type="domain" description="Kazal-like" evidence="6">
    <location>
        <begin position="348"/>
        <end position="404"/>
    </location>
</feature>
<dbReference type="InterPro" id="IPR002350">
    <property type="entry name" value="Kazal_dom"/>
</dbReference>
<evidence type="ECO:0000313" key="7">
    <source>
        <dbReference type="EnsemblMetazoa" id="XP_038066914.1"/>
    </source>
</evidence>
<name>A0A914ATV1_PATMI</name>
<dbReference type="SMART" id="SM00280">
    <property type="entry name" value="KAZAL"/>
    <property type="match status" value="6"/>
</dbReference>
<proteinExistence type="predicted"/>
<dbReference type="Gene3D" id="3.30.60.30">
    <property type="match status" value="6"/>
</dbReference>
<feature type="compositionally biased region" description="Low complexity" evidence="4">
    <location>
        <begin position="210"/>
        <end position="219"/>
    </location>
</feature>
<feature type="domain" description="Kazal-like" evidence="6">
    <location>
        <begin position="513"/>
        <end position="564"/>
    </location>
</feature>
<dbReference type="PROSITE" id="PS51465">
    <property type="entry name" value="KAZAL_2"/>
    <property type="match status" value="6"/>
</dbReference>
<evidence type="ECO:0000256" key="1">
    <source>
        <dbReference type="ARBA" id="ARBA00022729"/>
    </source>
</evidence>
<dbReference type="PANTHER" id="PTHR13866">
    <property type="entry name" value="SPARC OSTEONECTIN"/>
    <property type="match status" value="1"/>
</dbReference>
<keyword evidence="2" id="KW-1015">Disulfide bond</keyword>
<feature type="compositionally biased region" description="Polar residues" evidence="4">
    <location>
        <begin position="257"/>
        <end position="290"/>
    </location>
</feature>
<evidence type="ECO:0000259" key="6">
    <source>
        <dbReference type="PROSITE" id="PS51465"/>
    </source>
</evidence>
<feature type="domain" description="Kazal-like" evidence="6">
    <location>
        <begin position="135"/>
        <end position="204"/>
    </location>
</feature>
<dbReference type="CDD" id="cd00104">
    <property type="entry name" value="KAZAL_FS"/>
    <property type="match status" value="6"/>
</dbReference>
<evidence type="ECO:0000256" key="3">
    <source>
        <dbReference type="ARBA" id="ARBA00023180"/>
    </source>
</evidence>
<feature type="domain" description="Kazal-like" evidence="6">
    <location>
        <begin position="405"/>
        <end position="455"/>
    </location>
</feature>
<feature type="region of interest" description="Disordered" evidence="4">
    <location>
        <begin position="197"/>
        <end position="342"/>
    </location>
</feature>
<keyword evidence="3" id="KW-0325">Glycoprotein</keyword>
<feature type="transmembrane region" description="Helical" evidence="5">
    <location>
        <begin position="35"/>
        <end position="50"/>
    </location>
</feature>
<evidence type="ECO:0000256" key="5">
    <source>
        <dbReference type="SAM" id="Phobius"/>
    </source>
</evidence>
<feature type="compositionally biased region" description="Low complexity" evidence="4">
    <location>
        <begin position="240"/>
        <end position="256"/>
    </location>
</feature>
<dbReference type="AlphaFoldDB" id="A0A914ATV1"/>
<organism evidence="7 8">
    <name type="scientific">Patiria miniata</name>
    <name type="common">Bat star</name>
    <name type="synonym">Asterina miniata</name>
    <dbReference type="NCBI Taxonomy" id="46514"/>
    <lineage>
        <taxon>Eukaryota</taxon>
        <taxon>Metazoa</taxon>
        <taxon>Echinodermata</taxon>
        <taxon>Eleutherozoa</taxon>
        <taxon>Asterozoa</taxon>
        <taxon>Asteroidea</taxon>
        <taxon>Valvatacea</taxon>
        <taxon>Valvatida</taxon>
        <taxon>Asterinidae</taxon>
        <taxon>Patiria</taxon>
    </lineage>
</organism>
<dbReference type="InterPro" id="IPR036058">
    <property type="entry name" value="Kazal_dom_sf"/>
</dbReference>
<dbReference type="GO" id="GO:0005518">
    <property type="term" value="F:collagen binding"/>
    <property type="evidence" value="ECO:0007669"/>
    <property type="project" value="TreeGrafter"/>
</dbReference>
<dbReference type="GO" id="GO:0050840">
    <property type="term" value="F:extracellular matrix binding"/>
    <property type="evidence" value="ECO:0007669"/>
    <property type="project" value="TreeGrafter"/>
</dbReference>
<feature type="compositionally biased region" description="Polar residues" evidence="4">
    <location>
        <begin position="299"/>
        <end position="318"/>
    </location>
</feature>
<sequence length="577" mass="62090">MWAPRLAFYSYLVLFSFRFPTECSAGLALKLLPLLLLLCSAFTVSVYLATQEYRENRFREKVCQSGICPDAPAATARPVCGSDGQTYGDECDLVLASCSPGPAGRVPHRAHYGECTGEEQTISRITGGKPAYDSDDPPLTCLTSCRPLRGRAVCGTDGRTYASACHLQRTACRDSLDLLTGLLQALLRGRGRILTVAHSGPCRDDEGSSEETTSAGSQETEADSSSERSDWQSDEVAIWTPTPTAPTTQPVTFATTKSEGAGTSPSSMTAAFITAPSTDVTSIEQTPDQSTDADESHPSTEASPTTTDNGVQATSEPVETSPAAMSDQSTPASGTSTAKLTPTTTKIDGFDWSCPADGQCLSIPSRPICGSDGKTYSNLCLLRDFVCKTGDTTLTPVRSGNCTGKPETEECFSCDDFYDPVCGTDKQSYLNVCHLRQEACRQRTTELRVSFTGLCEIPVRVCSASRPCNPFSGPPVCGTDGTTYPSLCYLRRTACKRRDFSLVEAYHGECMAGRLTNVCQERCPDIESAVCGTDGLTYHNYCFLQRAVCREPGLFHAYDGRCNRVNHLPQDISALVP</sequence>
<dbReference type="GO" id="GO:0005509">
    <property type="term" value="F:calcium ion binding"/>
    <property type="evidence" value="ECO:0007669"/>
    <property type="project" value="TreeGrafter"/>
</dbReference>
<feature type="domain" description="Kazal-like" evidence="6">
    <location>
        <begin position="456"/>
        <end position="512"/>
    </location>
</feature>
<dbReference type="OrthoDB" id="544930at2759"/>
<evidence type="ECO:0000313" key="8">
    <source>
        <dbReference type="Proteomes" id="UP000887568"/>
    </source>
</evidence>
<dbReference type="Pfam" id="PF07648">
    <property type="entry name" value="Kazal_2"/>
    <property type="match status" value="6"/>
</dbReference>
<dbReference type="Proteomes" id="UP000887568">
    <property type="component" value="Unplaced"/>
</dbReference>
<evidence type="ECO:0000256" key="2">
    <source>
        <dbReference type="ARBA" id="ARBA00023157"/>
    </source>
</evidence>
<accession>A0A914ATV1</accession>
<dbReference type="EnsemblMetazoa" id="XM_038210986.1">
    <property type="protein sequence ID" value="XP_038066914.1"/>
    <property type="gene ID" value="LOC119736946"/>
</dbReference>
<dbReference type="GO" id="GO:0005615">
    <property type="term" value="C:extracellular space"/>
    <property type="evidence" value="ECO:0007669"/>
    <property type="project" value="TreeGrafter"/>
</dbReference>
<dbReference type="PANTHER" id="PTHR13866:SF29">
    <property type="entry name" value="FOLLISTATIN"/>
    <property type="match status" value="1"/>
</dbReference>
<keyword evidence="5" id="KW-0812">Transmembrane</keyword>
<reference evidence="7" key="1">
    <citation type="submission" date="2022-11" db="UniProtKB">
        <authorList>
            <consortium name="EnsemblMetazoa"/>
        </authorList>
    </citation>
    <scope>IDENTIFICATION</scope>
</reference>
<protein>
    <recommendedName>
        <fullName evidence="6">Kazal-like domain-containing protein</fullName>
    </recommendedName>
</protein>
<keyword evidence="5" id="KW-1133">Transmembrane helix</keyword>
<dbReference type="RefSeq" id="XP_038066914.1">
    <property type="nucleotide sequence ID" value="XM_038210986.1"/>
</dbReference>
<feature type="domain" description="Kazal-like" evidence="6">
    <location>
        <begin position="57"/>
        <end position="117"/>
    </location>
</feature>
<dbReference type="SUPFAM" id="SSF100895">
    <property type="entry name" value="Kazal-type serine protease inhibitors"/>
    <property type="match status" value="6"/>
</dbReference>
<evidence type="ECO:0000256" key="4">
    <source>
        <dbReference type="SAM" id="MobiDB-lite"/>
    </source>
</evidence>
<dbReference type="GeneID" id="119736946"/>
<dbReference type="OMA" id="QCANPRI"/>
<keyword evidence="5" id="KW-0472">Membrane</keyword>
<keyword evidence="1" id="KW-0732">Signal</keyword>